<dbReference type="Pfam" id="PF00560">
    <property type="entry name" value="LRR_1"/>
    <property type="match status" value="4"/>
</dbReference>
<dbReference type="Gene3D" id="3.80.10.10">
    <property type="entry name" value="Ribonuclease Inhibitor"/>
    <property type="match status" value="1"/>
</dbReference>
<dbReference type="AlphaFoldDB" id="A0A9N8DF71"/>
<dbReference type="PANTHER" id="PTHR48004">
    <property type="entry name" value="OS01G0149700 PROTEIN"/>
    <property type="match status" value="1"/>
</dbReference>
<keyword evidence="1" id="KW-1133">Transmembrane helix</keyword>
<dbReference type="InterPro" id="IPR001611">
    <property type="entry name" value="Leu-rich_rpt"/>
</dbReference>
<feature type="transmembrane region" description="Helical" evidence="1">
    <location>
        <begin position="61"/>
        <end position="79"/>
    </location>
</feature>
<evidence type="ECO:0000313" key="2">
    <source>
        <dbReference type="EMBL" id="CAB9500931.1"/>
    </source>
</evidence>
<name>A0A9N8DF71_9STRA</name>
<dbReference type="EMBL" id="CAICTM010000094">
    <property type="protein sequence ID" value="CAB9500931.1"/>
    <property type="molecule type" value="Genomic_DNA"/>
</dbReference>
<dbReference type="InterPro" id="IPR032675">
    <property type="entry name" value="LRR_dom_sf"/>
</dbReference>
<sequence length="681" mass="76147">MYSMVVGKRSPLDSYDDWSVGSLTQHLSDDEDDEGPNLAQNALHQQQVEQALRDQQRKQHILVLITAMFCAVSVIWILSQRTPHRYYRPPPPPLTGTAAVRPTQPPRSTLEQLASMLPADTQKQIMQTTDSPQGRAWQWITTSSSSSFGQVLPSPEQLLREPWRFSQLFALTTLFYALDGPYWPYNRAQHLLRHPNTTQAEWDAHQKPYCGVYCNDDDHFLNHTNVSLPTPGAWKYIQQMLRAASPYHGGRIRSLNLVGIDLSSTGSNNNNNNNKKLHIPPELSLLRFLQEISLGNHQGGFQHHSLQDILVPSITATRQLTSLVLLPNTCGQASTIPSQLGRLVQLQTLQLNGNRLVGTLPRELEQLAALRVLSLAQNNLRGTLHTEFGLLWPHLRVWNTSYNDFIGSLPAAYVGMPSLQSLDVSHNYLSGALPTDGGVLSYRKSTLRQLFLQHNNLTGRIPAVLLSNRLQVLDLSYNALAGSIPTQVGLLVAATQVNLSFNQLTGRIPSDIGRLAKTSRIRRRQHWRNDDEYDVGDGNDEYFDPYDDNGKEKTSTVVITNLVQLDISYNSLQGTIPLVELTQLIQGGLRLLNLTGNPGLTMSNDDDSMTLQLCGLNRPNCTFVVAPLQHRRQQCYFGMDCACGTAACWVEGRNDPMHNNDTSMARQPEGNDIFENLFQAP</sequence>
<organism evidence="2 3">
    <name type="scientific">Seminavis robusta</name>
    <dbReference type="NCBI Taxonomy" id="568900"/>
    <lineage>
        <taxon>Eukaryota</taxon>
        <taxon>Sar</taxon>
        <taxon>Stramenopiles</taxon>
        <taxon>Ochrophyta</taxon>
        <taxon>Bacillariophyta</taxon>
        <taxon>Bacillariophyceae</taxon>
        <taxon>Bacillariophycidae</taxon>
        <taxon>Naviculales</taxon>
        <taxon>Naviculaceae</taxon>
        <taxon>Seminavis</taxon>
    </lineage>
</organism>
<evidence type="ECO:0000313" key="3">
    <source>
        <dbReference type="Proteomes" id="UP001153069"/>
    </source>
</evidence>
<dbReference type="SUPFAM" id="SSF52058">
    <property type="entry name" value="L domain-like"/>
    <property type="match status" value="1"/>
</dbReference>
<dbReference type="InterPro" id="IPR052941">
    <property type="entry name" value="StomDev_PlantInt_Reg"/>
</dbReference>
<comment type="caution">
    <text evidence="2">The sequence shown here is derived from an EMBL/GenBank/DDBJ whole genome shotgun (WGS) entry which is preliminary data.</text>
</comment>
<gene>
    <name evidence="2" type="ORF">SEMRO_95_G049400.1</name>
</gene>
<dbReference type="Proteomes" id="UP001153069">
    <property type="component" value="Unassembled WGS sequence"/>
</dbReference>
<evidence type="ECO:0000256" key="1">
    <source>
        <dbReference type="SAM" id="Phobius"/>
    </source>
</evidence>
<keyword evidence="1" id="KW-0812">Transmembrane</keyword>
<protein>
    <submittedName>
        <fullName evidence="2">STYKc</fullName>
    </submittedName>
</protein>
<dbReference type="OrthoDB" id="676979at2759"/>
<keyword evidence="3" id="KW-1185">Reference proteome</keyword>
<dbReference type="PANTHER" id="PTHR48004:SF96">
    <property type="entry name" value="LEUCINE-RICH REPEAT-CONTAINING N-TERMINAL PLANT-TYPE DOMAIN-CONTAINING PROTEIN"/>
    <property type="match status" value="1"/>
</dbReference>
<reference evidence="2" key="1">
    <citation type="submission" date="2020-06" db="EMBL/GenBank/DDBJ databases">
        <authorList>
            <consortium name="Plant Systems Biology data submission"/>
        </authorList>
    </citation>
    <scope>NUCLEOTIDE SEQUENCE</scope>
    <source>
        <strain evidence="2">D6</strain>
    </source>
</reference>
<accession>A0A9N8DF71</accession>
<keyword evidence="1" id="KW-0472">Membrane</keyword>
<proteinExistence type="predicted"/>